<evidence type="ECO:0000313" key="1">
    <source>
        <dbReference type="EMBL" id="SBT53892.1"/>
    </source>
</evidence>
<dbReference type="EMBL" id="LT594324">
    <property type="protein sequence ID" value="SBT53892.1"/>
    <property type="molecule type" value="Genomic_DNA"/>
</dbReference>
<dbReference type="PATRIC" id="fig|299146.4.peg.5216"/>
<proteinExistence type="predicted"/>
<reference evidence="1 2" key="1">
    <citation type="submission" date="2016-06" db="EMBL/GenBank/DDBJ databases">
        <authorList>
            <person name="Kjaerup R.B."/>
            <person name="Dalgaard T.S."/>
            <person name="Juul-Madsen H.R."/>
        </authorList>
    </citation>
    <scope>NUCLEOTIDE SEQUENCE [LARGE SCALE GENOMIC DNA]</scope>
    <source>
        <strain evidence="1 2">DSM 45248</strain>
    </source>
</reference>
<evidence type="ECO:0000313" key="2">
    <source>
        <dbReference type="Proteomes" id="UP000198765"/>
    </source>
</evidence>
<dbReference type="RefSeq" id="WP_157740042.1">
    <property type="nucleotide sequence ID" value="NZ_LT594324.1"/>
</dbReference>
<keyword evidence="2" id="KW-1185">Reference proteome</keyword>
<accession>A0A1A9ACK4</accession>
<name>A0A1A9ACK4_9ACTN</name>
<sequence length="169" mass="19208">MQRPRFVFLAAPATQAQVAPERERILWMLVSPNNRQLGRSASYHDAYADSRQAVLDLQQNLDRVIRLESLVEMTGQWIWRLNLDGHAVAASSRSYFRARECAYNLERFLEAVPQADLVVGVRAARRGRQRPTETEDVAAIHPTRSLATGLTPSSFGEAYRPRFRMPGEL</sequence>
<protein>
    <recommendedName>
        <fullName evidence="3">DUF1508 domain-containing protein</fullName>
    </recommendedName>
</protein>
<gene>
    <name evidence="1" type="ORF">GA0070621_5054</name>
</gene>
<organism evidence="1 2">
    <name type="scientific">Micromonospora narathiwatensis</name>
    <dbReference type="NCBI Taxonomy" id="299146"/>
    <lineage>
        <taxon>Bacteria</taxon>
        <taxon>Bacillati</taxon>
        <taxon>Actinomycetota</taxon>
        <taxon>Actinomycetes</taxon>
        <taxon>Micromonosporales</taxon>
        <taxon>Micromonosporaceae</taxon>
        <taxon>Micromonospora</taxon>
    </lineage>
</organism>
<dbReference type="OrthoDB" id="5187539at2"/>
<dbReference type="Proteomes" id="UP000198765">
    <property type="component" value="Chromosome I"/>
</dbReference>
<dbReference type="AlphaFoldDB" id="A0A1A9ACK4"/>
<evidence type="ECO:0008006" key="3">
    <source>
        <dbReference type="Google" id="ProtNLM"/>
    </source>
</evidence>